<proteinExistence type="inferred from homology"/>
<dbReference type="EMBL" id="BJWL01000024">
    <property type="protein sequence ID" value="GFZ14406.1"/>
    <property type="molecule type" value="Genomic_DNA"/>
</dbReference>
<dbReference type="GO" id="GO:0004364">
    <property type="term" value="F:glutathione transferase activity"/>
    <property type="evidence" value="ECO:0007669"/>
    <property type="project" value="UniProtKB-UniRule"/>
</dbReference>
<dbReference type="InterPro" id="IPR036249">
    <property type="entry name" value="Thioredoxin-like_sf"/>
</dbReference>
<evidence type="ECO:0000256" key="1">
    <source>
        <dbReference type="RuleBase" id="RU369102"/>
    </source>
</evidence>
<comment type="caution">
    <text evidence="3">The sequence shown here is derived from an EMBL/GenBank/DDBJ whole genome shotgun (WGS) entry which is preliminary data.</text>
</comment>
<reference evidence="3 4" key="1">
    <citation type="submission" date="2019-07" db="EMBL/GenBank/DDBJ databases">
        <title>De Novo Assembly of kiwifruit Actinidia rufa.</title>
        <authorList>
            <person name="Sugita-Konishi S."/>
            <person name="Sato K."/>
            <person name="Mori E."/>
            <person name="Abe Y."/>
            <person name="Kisaki G."/>
            <person name="Hamano K."/>
            <person name="Suezawa K."/>
            <person name="Otani M."/>
            <person name="Fukuda T."/>
            <person name="Manabe T."/>
            <person name="Gomi K."/>
            <person name="Tabuchi M."/>
            <person name="Akimitsu K."/>
            <person name="Kataoka I."/>
        </authorList>
    </citation>
    <scope>NUCLEOTIDE SEQUENCE [LARGE SCALE GENOMIC DNA]</scope>
    <source>
        <strain evidence="4">cv. Fuchu</strain>
    </source>
</reference>
<keyword evidence="1" id="KW-0963">Cytoplasm</keyword>
<comment type="similarity">
    <text evidence="1">Belongs to the GST superfamily.</text>
</comment>
<evidence type="ECO:0000313" key="3">
    <source>
        <dbReference type="EMBL" id="GFZ14406.1"/>
    </source>
</evidence>
<comment type="function">
    <text evidence="1">Is involved in the conjugation of reduced glutathione to a wide number of exogenous and endogenous hydrophobic electrophiles.</text>
</comment>
<comment type="subcellular location">
    <subcellularLocation>
        <location evidence="1">Cytoplasm</location>
        <location evidence="1">Cytosol</location>
    </subcellularLocation>
</comment>
<evidence type="ECO:0000313" key="4">
    <source>
        <dbReference type="Proteomes" id="UP000585474"/>
    </source>
</evidence>
<feature type="domain" description="GST N-terminal" evidence="2">
    <location>
        <begin position="1"/>
        <end position="52"/>
    </location>
</feature>
<dbReference type="GO" id="GO:0006749">
    <property type="term" value="P:glutathione metabolic process"/>
    <property type="evidence" value="ECO:0007669"/>
    <property type="project" value="InterPro"/>
</dbReference>
<dbReference type="InterPro" id="IPR004045">
    <property type="entry name" value="Glutathione_S-Trfase_N"/>
</dbReference>
<dbReference type="Proteomes" id="UP000585474">
    <property type="component" value="Unassembled WGS sequence"/>
</dbReference>
<dbReference type="GO" id="GO:0005829">
    <property type="term" value="C:cytosol"/>
    <property type="evidence" value="ECO:0007669"/>
    <property type="project" value="UniProtKB-SubCell"/>
</dbReference>
<name>A0A7J0GUE6_9ERIC</name>
<dbReference type="InterPro" id="IPR045074">
    <property type="entry name" value="GST_C_Tau"/>
</dbReference>
<protein>
    <recommendedName>
        <fullName evidence="1">Glutathione S-transferase</fullName>
        <ecNumber evidence="1">2.5.1.18</ecNumber>
    </recommendedName>
</protein>
<dbReference type="InterPro" id="IPR036282">
    <property type="entry name" value="Glutathione-S-Trfase_C_sf"/>
</dbReference>
<dbReference type="SUPFAM" id="SSF52833">
    <property type="entry name" value="Thioredoxin-like"/>
    <property type="match status" value="1"/>
</dbReference>
<evidence type="ECO:0000259" key="2">
    <source>
        <dbReference type="PROSITE" id="PS50404"/>
    </source>
</evidence>
<dbReference type="Gene3D" id="3.40.30.10">
    <property type="entry name" value="Glutaredoxin"/>
    <property type="match status" value="1"/>
</dbReference>
<organism evidence="3 4">
    <name type="scientific">Actinidia rufa</name>
    <dbReference type="NCBI Taxonomy" id="165716"/>
    <lineage>
        <taxon>Eukaryota</taxon>
        <taxon>Viridiplantae</taxon>
        <taxon>Streptophyta</taxon>
        <taxon>Embryophyta</taxon>
        <taxon>Tracheophyta</taxon>
        <taxon>Spermatophyta</taxon>
        <taxon>Magnoliopsida</taxon>
        <taxon>eudicotyledons</taxon>
        <taxon>Gunneridae</taxon>
        <taxon>Pentapetalae</taxon>
        <taxon>asterids</taxon>
        <taxon>Ericales</taxon>
        <taxon>Actinidiaceae</taxon>
        <taxon>Actinidia</taxon>
    </lineage>
</organism>
<sequence>MEKQGRLENKSEWLLQHNPIHKKVPVLVHKRKPIAKSLVILEYIDEFWNKNPKLLPEDPCERAKVRFCANFYDQKLLPSIFPIVKSSGKEQGKAIVEFLELLKLFQDGLVRYFAGKFSLFNGDNPGYLGIMVGANSCNYETFHKAVTVEVDQEKHCPSISWVAALKDHPLMKENISAHDKVVAKMRECFQSPQV</sequence>
<dbReference type="CDD" id="cd03185">
    <property type="entry name" value="GST_C_Tau"/>
    <property type="match status" value="1"/>
</dbReference>
<dbReference type="SUPFAM" id="SSF47616">
    <property type="entry name" value="GST C-terminal domain-like"/>
    <property type="match status" value="1"/>
</dbReference>
<dbReference type="OrthoDB" id="4951845at2759"/>
<keyword evidence="1 3" id="KW-0808">Transferase</keyword>
<comment type="catalytic activity">
    <reaction evidence="1">
        <text>RX + glutathione = an S-substituted glutathione + a halide anion + H(+)</text>
        <dbReference type="Rhea" id="RHEA:16437"/>
        <dbReference type="ChEBI" id="CHEBI:15378"/>
        <dbReference type="ChEBI" id="CHEBI:16042"/>
        <dbReference type="ChEBI" id="CHEBI:17792"/>
        <dbReference type="ChEBI" id="CHEBI:57925"/>
        <dbReference type="ChEBI" id="CHEBI:90779"/>
        <dbReference type="EC" id="2.5.1.18"/>
    </reaction>
</comment>
<gene>
    <name evidence="3" type="ORF">Acr_24g0005960</name>
</gene>
<dbReference type="PANTHER" id="PTHR11260:SF622">
    <property type="entry name" value="GLUTATHIONE S-TRANSFERASE"/>
    <property type="match status" value="1"/>
</dbReference>
<dbReference type="InterPro" id="IPR045073">
    <property type="entry name" value="Omega/Tau-like"/>
</dbReference>
<dbReference type="Gene3D" id="1.20.1050.10">
    <property type="match status" value="1"/>
</dbReference>
<keyword evidence="4" id="KW-1185">Reference proteome</keyword>
<dbReference type="Pfam" id="PF02798">
    <property type="entry name" value="GST_N"/>
    <property type="match status" value="1"/>
</dbReference>
<dbReference type="EC" id="2.5.1.18" evidence="1"/>
<dbReference type="PANTHER" id="PTHR11260">
    <property type="entry name" value="GLUTATHIONE S-TRANSFERASE, GST, SUPERFAMILY, GST DOMAIN CONTAINING"/>
    <property type="match status" value="1"/>
</dbReference>
<dbReference type="AlphaFoldDB" id="A0A7J0GUE6"/>
<dbReference type="PROSITE" id="PS50404">
    <property type="entry name" value="GST_NTER"/>
    <property type="match status" value="1"/>
</dbReference>
<accession>A0A7J0GUE6</accession>